<dbReference type="STRING" id="231916.A0A409YXD9"/>
<dbReference type="InParanoid" id="A0A409YXD9"/>
<keyword evidence="6" id="KW-0325">Glycoprotein</keyword>
<dbReference type="PANTHER" id="PTHR24269">
    <property type="entry name" value="KREMEN PROTEIN"/>
    <property type="match status" value="1"/>
</dbReference>
<dbReference type="AlphaFoldDB" id="A0A409YXD9"/>
<evidence type="ECO:0000259" key="7">
    <source>
        <dbReference type="PROSITE" id="PS51212"/>
    </source>
</evidence>
<evidence type="ECO:0000256" key="4">
    <source>
        <dbReference type="ARBA" id="ARBA00022989"/>
    </source>
</evidence>
<evidence type="ECO:0000256" key="1">
    <source>
        <dbReference type="ARBA" id="ARBA00004167"/>
    </source>
</evidence>
<evidence type="ECO:0000256" key="2">
    <source>
        <dbReference type="ARBA" id="ARBA00022692"/>
    </source>
</evidence>
<reference evidence="8 9" key="1">
    <citation type="journal article" date="2018" name="Evol. Lett.">
        <title>Horizontal gene cluster transfer increased hallucinogenic mushroom diversity.</title>
        <authorList>
            <person name="Reynolds H.T."/>
            <person name="Vijayakumar V."/>
            <person name="Gluck-Thaler E."/>
            <person name="Korotkin H.B."/>
            <person name="Matheny P.B."/>
            <person name="Slot J.C."/>
        </authorList>
    </citation>
    <scope>NUCLEOTIDE SEQUENCE [LARGE SCALE GENOMIC DNA]</scope>
    <source>
        <strain evidence="8 9">SRW20</strain>
    </source>
</reference>
<evidence type="ECO:0000256" key="6">
    <source>
        <dbReference type="ARBA" id="ARBA00023180"/>
    </source>
</evidence>
<dbReference type="Pfam" id="PF01822">
    <property type="entry name" value="WSC"/>
    <property type="match status" value="2"/>
</dbReference>
<keyword evidence="4" id="KW-1133">Transmembrane helix</keyword>
<dbReference type="InterPro" id="IPR051836">
    <property type="entry name" value="Kremen_rcpt"/>
</dbReference>
<accession>A0A409YXD9</accession>
<keyword evidence="5" id="KW-0472">Membrane</keyword>
<sequence length="490" mass="51622">MSDSLDIRYLSDVNLPGRPVYQPLYALHPSYDLTPTYIRLFRALNIAQRSSDLSANKMAMKSFVFLGVAVGGFLYARASPVIEARQASLPSGWSSLGCYSDSTTARTIRVASYTDVTGMTIESCLAFCTPGGYRYAGVEFARVRQRVQPTPAPQNTDTSVSGMLGKVLTDCDNVIESPGAPISSSSCNMACTGDASEICGGANAINVFQNSASTTSPTTTTTTTAAPTATPTIVQQTGTFQYVGCYQYVSSHHVPFLLVLTPVQISRDGVSGLPRSLIHQLSVPGGVTAASCTAACKAAGYTLAGLEYAQECWCDSYMPLATVSPDTDCNMPCAADGTALCGAGNRLAVYVDTTAPALDLNTCLNSVQLQSTNPPIFNFDLEGRYIPAFPGAPVSVSAPLANFPKQGNPNFQILASRSSTQPHTYSIASGGGLTAVIANPFPGYQQGSWALEPVPGTIFEFEVDLTGVPSNLIGSHFCAQVKNILFSVPT</sequence>
<name>A0A409YXD9_9AGAR</name>
<dbReference type="SMART" id="SM00321">
    <property type="entry name" value="WSC"/>
    <property type="match status" value="2"/>
</dbReference>
<comment type="subcellular location">
    <subcellularLocation>
        <location evidence="1">Membrane</location>
        <topology evidence="1">Single-pass membrane protein</topology>
    </subcellularLocation>
</comment>
<evidence type="ECO:0000256" key="3">
    <source>
        <dbReference type="ARBA" id="ARBA00022729"/>
    </source>
</evidence>
<dbReference type="GO" id="GO:0005886">
    <property type="term" value="C:plasma membrane"/>
    <property type="evidence" value="ECO:0007669"/>
    <property type="project" value="TreeGrafter"/>
</dbReference>
<keyword evidence="3" id="KW-0732">Signal</keyword>
<evidence type="ECO:0000313" key="8">
    <source>
        <dbReference type="EMBL" id="PPR07633.1"/>
    </source>
</evidence>
<dbReference type="EMBL" id="NHYE01000058">
    <property type="protein sequence ID" value="PPR07633.1"/>
    <property type="molecule type" value="Genomic_DNA"/>
</dbReference>
<organism evidence="8 9">
    <name type="scientific">Gymnopilus dilepis</name>
    <dbReference type="NCBI Taxonomy" id="231916"/>
    <lineage>
        <taxon>Eukaryota</taxon>
        <taxon>Fungi</taxon>
        <taxon>Dikarya</taxon>
        <taxon>Basidiomycota</taxon>
        <taxon>Agaricomycotina</taxon>
        <taxon>Agaricomycetes</taxon>
        <taxon>Agaricomycetidae</taxon>
        <taxon>Agaricales</taxon>
        <taxon>Agaricineae</taxon>
        <taxon>Hymenogastraceae</taxon>
        <taxon>Gymnopilus</taxon>
    </lineage>
</organism>
<comment type="caution">
    <text evidence="8">The sequence shown here is derived from an EMBL/GenBank/DDBJ whole genome shotgun (WGS) entry which is preliminary data.</text>
</comment>
<dbReference type="PROSITE" id="PS51212">
    <property type="entry name" value="WSC"/>
    <property type="match status" value="2"/>
</dbReference>
<dbReference type="Proteomes" id="UP000284706">
    <property type="component" value="Unassembled WGS sequence"/>
</dbReference>
<keyword evidence="9" id="KW-1185">Reference proteome</keyword>
<evidence type="ECO:0000313" key="9">
    <source>
        <dbReference type="Proteomes" id="UP000284706"/>
    </source>
</evidence>
<dbReference type="InterPro" id="IPR002889">
    <property type="entry name" value="WSC_carb-bd"/>
</dbReference>
<feature type="domain" description="WSC" evidence="7">
    <location>
        <begin position="92"/>
        <end position="211"/>
    </location>
</feature>
<feature type="domain" description="WSC" evidence="7">
    <location>
        <begin position="239"/>
        <end position="353"/>
    </location>
</feature>
<protein>
    <recommendedName>
        <fullName evidence="7">WSC domain-containing protein</fullName>
    </recommendedName>
</protein>
<gene>
    <name evidence="8" type="ORF">CVT26_001701</name>
</gene>
<dbReference type="OrthoDB" id="5985073at2759"/>
<proteinExistence type="predicted"/>
<keyword evidence="2" id="KW-0812">Transmembrane</keyword>
<evidence type="ECO:0000256" key="5">
    <source>
        <dbReference type="ARBA" id="ARBA00023136"/>
    </source>
</evidence>
<dbReference type="PANTHER" id="PTHR24269:SF16">
    <property type="entry name" value="PROTEIN SLG1"/>
    <property type="match status" value="1"/>
</dbReference>